<gene>
    <name evidence="4" type="ORF">P7H43_10880</name>
</gene>
<evidence type="ECO:0000256" key="1">
    <source>
        <dbReference type="ARBA" id="ARBA00023002"/>
    </source>
</evidence>
<sequence>MENFVFNVPTKVYFGQGQIRHLPEALAPYGSKVLLVYGGGSIKKNGLYDQIYQVLADFEIVELPGVEPNPRIDTVRKGVDLCRKEAVEVVLAVGGGSTIDCAKAICAGVFYDGDPWDFTGDSSLITAALPLGTILTLAATGSEMNAGGVLSNPVTQEKLGFGNKILIPKVSILDPTYTYTVSKYQTAAGSADILSHLMEQYFDKTPGTEIQDHLAEGLMKTVIELLPVALAEADNYDARSNLMWASSWALNGLIGRGKSGAWSNHAMEHELSAYYDITHGVGLAILTPRWMMHVLNEETLPYFVRFGKNVWGLTGEDEVVAIGGIQKLYEFFVACDIPMTLPQVGIDASKLAEMATQAVKHSLIATRAFVPLKEADVLAIFEASMEEMVF</sequence>
<accession>A0AAW8TXU5</accession>
<dbReference type="EMBL" id="JARQBJ010000005">
    <property type="protein sequence ID" value="MDT2810980.1"/>
    <property type="molecule type" value="Genomic_DNA"/>
</dbReference>
<dbReference type="Pfam" id="PF25137">
    <property type="entry name" value="ADH_Fe_C"/>
    <property type="match status" value="1"/>
</dbReference>
<dbReference type="FunFam" id="3.40.50.1970:FF:000003">
    <property type="entry name" value="Alcohol dehydrogenase, iron-containing"/>
    <property type="match status" value="1"/>
</dbReference>
<dbReference type="GO" id="GO:1990002">
    <property type="term" value="F:methylglyoxal reductase (NADPH) (acetol producing) activity"/>
    <property type="evidence" value="ECO:0007669"/>
    <property type="project" value="TreeGrafter"/>
</dbReference>
<dbReference type="PANTHER" id="PTHR43633:SF1">
    <property type="entry name" value="ALCOHOL DEHYDROGENASE YQHD"/>
    <property type="match status" value="1"/>
</dbReference>
<dbReference type="SUPFAM" id="SSF56796">
    <property type="entry name" value="Dehydroquinate synthase-like"/>
    <property type="match status" value="1"/>
</dbReference>
<dbReference type="InterPro" id="IPR001670">
    <property type="entry name" value="ADH_Fe/GldA"/>
</dbReference>
<name>A0AAW8TXU5_9ENTE</name>
<dbReference type="GO" id="GO:1990362">
    <property type="term" value="F:butanol dehydrogenase (NAD+) activity"/>
    <property type="evidence" value="ECO:0007669"/>
    <property type="project" value="InterPro"/>
</dbReference>
<organism evidence="4 5">
    <name type="scientific">Enterococcus asini</name>
    <dbReference type="NCBI Taxonomy" id="57732"/>
    <lineage>
        <taxon>Bacteria</taxon>
        <taxon>Bacillati</taxon>
        <taxon>Bacillota</taxon>
        <taxon>Bacilli</taxon>
        <taxon>Lactobacillales</taxon>
        <taxon>Enterococcaceae</taxon>
        <taxon>Enterococcus</taxon>
    </lineage>
</organism>
<dbReference type="PANTHER" id="PTHR43633">
    <property type="entry name" value="ALCOHOL DEHYDROGENASE YQHD"/>
    <property type="match status" value="1"/>
</dbReference>
<dbReference type="GO" id="GO:0008106">
    <property type="term" value="F:alcohol dehydrogenase (NADP+) activity"/>
    <property type="evidence" value="ECO:0007669"/>
    <property type="project" value="TreeGrafter"/>
</dbReference>
<dbReference type="CDD" id="cd08187">
    <property type="entry name" value="BDH"/>
    <property type="match status" value="1"/>
</dbReference>
<dbReference type="InterPro" id="IPR056798">
    <property type="entry name" value="ADH_Fe_C"/>
</dbReference>
<dbReference type="RefSeq" id="WP_311835675.1">
    <property type="nucleotide sequence ID" value="NZ_JARQBJ010000005.1"/>
</dbReference>
<proteinExistence type="predicted"/>
<feature type="domain" description="Fe-containing alcohol dehydrogenase-like C-terminal" evidence="3">
    <location>
        <begin position="186"/>
        <end position="385"/>
    </location>
</feature>
<reference evidence="4" key="1">
    <citation type="submission" date="2023-03" db="EMBL/GenBank/DDBJ databases">
        <authorList>
            <person name="Shen W."/>
            <person name="Cai J."/>
        </authorList>
    </citation>
    <scope>NUCLEOTIDE SEQUENCE</scope>
    <source>
        <strain evidence="4">B226-2</strain>
    </source>
</reference>
<feature type="domain" description="Alcohol dehydrogenase iron-type/glycerol dehydrogenase GldA" evidence="2">
    <location>
        <begin position="9"/>
        <end position="175"/>
    </location>
</feature>
<keyword evidence="1" id="KW-0560">Oxidoreductase</keyword>
<dbReference type="GO" id="GO:0005829">
    <property type="term" value="C:cytosol"/>
    <property type="evidence" value="ECO:0007669"/>
    <property type="project" value="TreeGrafter"/>
</dbReference>
<dbReference type="Proteomes" id="UP001256711">
    <property type="component" value="Unassembled WGS sequence"/>
</dbReference>
<comment type="caution">
    <text evidence="4">The sequence shown here is derived from an EMBL/GenBank/DDBJ whole genome shotgun (WGS) entry which is preliminary data.</text>
</comment>
<evidence type="ECO:0000313" key="5">
    <source>
        <dbReference type="Proteomes" id="UP001256711"/>
    </source>
</evidence>
<dbReference type="Gene3D" id="3.40.50.1970">
    <property type="match status" value="1"/>
</dbReference>
<evidence type="ECO:0000259" key="2">
    <source>
        <dbReference type="Pfam" id="PF00465"/>
    </source>
</evidence>
<dbReference type="GO" id="GO:0046872">
    <property type="term" value="F:metal ion binding"/>
    <property type="evidence" value="ECO:0007669"/>
    <property type="project" value="InterPro"/>
</dbReference>
<dbReference type="InterPro" id="IPR044731">
    <property type="entry name" value="BDH-like"/>
</dbReference>
<evidence type="ECO:0000259" key="3">
    <source>
        <dbReference type="Pfam" id="PF25137"/>
    </source>
</evidence>
<evidence type="ECO:0000313" key="4">
    <source>
        <dbReference type="EMBL" id="MDT2810980.1"/>
    </source>
</evidence>
<dbReference type="Gene3D" id="1.20.1090.10">
    <property type="entry name" value="Dehydroquinate synthase-like - alpha domain"/>
    <property type="match status" value="1"/>
</dbReference>
<dbReference type="Pfam" id="PF00465">
    <property type="entry name" value="Fe-ADH"/>
    <property type="match status" value="1"/>
</dbReference>
<dbReference type="AlphaFoldDB" id="A0AAW8TXU5"/>
<protein>
    <submittedName>
        <fullName evidence="4">Iron-containing alcohol dehydrogenase</fullName>
    </submittedName>
</protein>